<dbReference type="GO" id="GO:0016787">
    <property type="term" value="F:hydrolase activity"/>
    <property type="evidence" value="ECO:0007669"/>
    <property type="project" value="UniProtKB-KW"/>
</dbReference>
<sequence length="297" mass="32387">MAAVSLTLPSPGTAVEGVVGFTHRYSESNGARIHYVVGGEGPAVLLLHGFPYTWEDWRRVLVPLAAAGFTLIAPDLRGFGYSEKTAGGYSKANVAEDVHAIVQQLGFAEINLVGSDIGAMVAYAYASRYPDEVRRFVFGESLIPGFGLEDRMNPATGGYWHFGFHGQVDVATMLVEGREEPYLMPFWKMMSTHADAEARARERFLPFFEAPGGIRAGFEHYGTLLADGRENVAQFTGKLQMPVLVLNGARGLPSDQTVETAQRVAHDVMSDLVPDAGHTFAEDNPEWVVERLAAFFG</sequence>
<reference evidence="3 4" key="1">
    <citation type="submission" date="2019-04" db="EMBL/GenBank/DDBJ databases">
        <title>Sphingomonas psychrotolerans sp. nov., isolated from soil in the Tianshan Mountains, Xinjiang, China.</title>
        <authorList>
            <person name="Luo Y."/>
            <person name="Sheng H."/>
        </authorList>
    </citation>
    <scope>NUCLEOTIDE SEQUENCE [LARGE SCALE GENOMIC DNA]</scope>
    <source>
        <strain evidence="3 4">ZFGT-11</strain>
    </source>
</reference>
<accession>A0A4S1X080</accession>
<dbReference type="PRINTS" id="PR00412">
    <property type="entry name" value="EPOXHYDRLASE"/>
</dbReference>
<dbReference type="RefSeq" id="WP_135965546.1">
    <property type="nucleotide sequence ID" value="NZ_SRXT01000009.1"/>
</dbReference>
<gene>
    <name evidence="3" type="ORF">E5A73_19595</name>
</gene>
<proteinExistence type="predicted"/>
<dbReference type="Proteomes" id="UP000306147">
    <property type="component" value="Unassembled WGS sequence"/>
</dbReference>
<dbReference type="OrthoDB" id="9812774at2"/>
<dbReference type="AlphaFoldDB" id="A0A4S1X080"/>
<keyword evidence="4" id="KW-1185">Reference proteome</keyword>
<dbReference type="PRINTS" id="PR00111">
    <property type="entry name" value="ABHYDROLASE"/>
</dbReference>
<protein>
    <submittedName>
        <fullName evidence="3">Alpha/beta hydrolase</fullName>
    </submittedName>
</protein>
<evidence type="ECO:0000313" key="3">
    <source>
        <dbReference type="EMBL" id="TGX49053.1"/>
    </source>
</evidence>
<dbReference type="EMBL" id="SRXT01000009">
    <property type="protein sequence ID" value="TGX49053.1"/>
    <property type="molecule type" value="Genomic_DNA"/>
</dbReference>
<dbReference type="Pfam" id="PF00561">
    <property type="entry name" value="Abhydrolase_1"/>
    <property type="match status" value="1"/>
</dbReference>
<organism evidence="3 4">
    <name type="scientific">Sphingomonas gei</name>
    <dbReference type="NCBI Taxonomy" id="1395960"/>
    <lineage>
        <taxon>Bacteria</taxon>
        <taxon>Pseudomonadati</taxon>
        <taxon>Pseudomonadota</taxon>
        <taxon>Alphaproteobacteria</taxon>
        <taxon>Sphingomonadales</taxon>
        <taxon>Sphingomonadaceae</taxon>
        <taxon>Sphingomonas</taxon>
    </lineage>
</organism>
<evidence type="ECO:0000256" key="1">
    <source>
        <dbReference type="ARBA" id="ARBA00022801"/>
    </source>
</evidence>
<keyword evidence="1 3" id="KW-0378">Hydrolase</keyword>
<evidence type="ECO:0000313" key="4">
    <source>
        <dbReference type="Proteomes" id="UP000306147"/>
    </source>
</evidence>
<dbReference type="PANTHER" id="PTHR43329">
    <property type="entry name" value="EPOXIDE HYDROLASE"/>
    <property type="match status" value="1"/>
</dbReference>
<dbReference type="SUPFAM" id="SSF53474">
    <property type="entry name" value="alpha/beta-Hydrolases"/>
    <property type="match status" value="1"/>
</dbReference>
<dbReference type="InterPro" id="IPR000073">
    <property type="entry name" value="AB_hydrolase_1"/>
</dbReference>
<evidence type="ECO:0000259" key="2">
    <source>
        <dbReference type="Pfam" id="PF00561"/>
    </source>
</evidence>
<comment type="caution">
    <text evidence="3">The sequence shown here is derived from an EMBL/GenBank/DDBJ whole genome shotgun (WGS) entry which is preliminary data.</text>
</comment>
<dbReference type="Gene3D" id="3.40.50.1820">
    <property type="entry name" value="alpha/beta hydrolase"/>
    <property type="match status" value="1"/>
</dbReference>
<dbReference type="InterPro" id="IPR029058">
    <property type="entry name" value="AB_hydrolase_fold"/>
</dbReference>
<dbReference type="InterPro" id="IPR000639">
    <property type="entry name" value="Epox_hydrolase-like"/>
</dbReference>
<feature type="domain" description="AB hydrolase-1" evidence="2">
    <location>
        <begin position="42"/>
        <end position="285"/>
    </location>
</feature>
<name>A0A4S1X080_9SPHN</name>